<comment type="caution">
    <text evidence="8">The sequence shown here is derived from an EMBL/GenBank/DDBJ whole genome shotgun (WGS) entry which is preliminary data.</text>
</comment>
<organism evidence="8 9">
    <name type="scientific">Luteococcus peritonei</name>
    <dbReference type="NCBI Taxonomy" id="88874"/>
    <lineage>
        <taxon>Bacteria</taxon>
        <taxon>Bacillati</taxon>
        <taxon>Actinomycetota</taxon>
        <taxon>Actinomycetes</taxon>
        <taxon>Propionibacteriales</taxon>
        <taxon>Propionibacteriaceae</taxon>
        <taxon>Luteococcus</taxon>
    </lineage>
</organism>
<dbReference type="PANTHER" id="PTHR30106">
    <property type="entry name" value="INNER MEMBRANE PROTEIN YEIH-RELATED"/>
    <property type="match status" value="1"/>
</dbReference>
<evidence type="ECO:0000256" key="6">
    <source>
        <dbReference type="ARBA" id="ARBA00023136"/>
    </source>
</evidence>
<keyword evidence="3" id="KW-1003">Cell membrane</keyword>
<dbReference type="Proteomes" id="UP001597326">
    <property type="component" value="Unassembled WGS sequence"/>
</dbReference>
<keyword evidence="6 7" id="KW-0472">Membrane</keyword>
<proteinExistence type="inferred from homology"/>
<comment type="subcellular location">
    <subcellularLocation>
        <location evidence="1">Cell membrane</location>
        <topology evidence="1">Multi-pass membrane protein</topology>
    </subcellularLocation>
</comment>
<reference evidence="9" key="1">
    <citation type="journal article" date="2019" name="Int. J. Syst. Evol. Microbiol.">
        <title>The Global Catalogue of Microorganisms (GCM) 10K type strain sequencing project: providing services to taxonomists for standard genome sequencing and annotation.</title>
        <authorList>
            <consortium name="The Broad Institute Genomics Platform"/>
            <consortium name="The Broad Institute Genome Sequencing Center for Infectious Disease"/>
            <person name="Wu L."/>
            <person name="Ma J."/>
        </authorList>
    </citation>
    <scope>NUCLEOTIDE SEQUENCE [LARGE SCALE GENOMIC DNA]</scope>
    <source>
        <strain evidence="9">CAIM 431</strain>
    </source>
</reference>
<feature type="transmembrane region" description="Helical" evidence="7">
    <location>
        <begin position="247"/>
        <end position="265"/>
    </location>
</feature>
<accession>A0ABW4RRM1</accession>
<feature type="transmembrane region" description="Helical" evidence="7">
    <location>
        <begin position="144"/>
        <end position="166"/>
    </location>
</feature>
<evidence type="ECO:0000256" key="4">
    <source>
        <dbReference type="ARBA" id="ARBA00022692"/>
    </source>
</evidence>
<comment type="similarity">
    <text evidence="2">Belongs to the UPF0324 family.</text>
</comment>
<evidence type="ECO:0000256" key="1">
    <source>
        <dbReference type="ARBA" id="ARBA00004651"/>
    </source>
</evidence>
<feature type="transmembrane region" description="Helical" evidence="7">
    <location>
        <begin position="66"/>
        <end position="94"/>
    </location>
</feature>
<evidence type="ECO:0000313" key="9">
    <source>
        <dbReference type="Proteomes" id="UP001597326"/>
    </source>
</evidence>
<feature type="transmembrane region" description="Helical" evidence="7">
    <location>
        <begin position="178"/>
        <end position="198"/>
    </location>
</feature>
<evidence type="ECO:0000313" key="8">
    <source>
        <dbReference type="EMBL" id="MFD1888971.1"/>
    </source>
</evidence>
<dbReference type="PANTHER" id="PTHR30106:SF2">
    <property type="entry name" value="UPF0324 INNER MEMBRANE PROTEIN YEIH"/>
    <property type="match status" value="1"/>
</dbReference>
<name>A0ABW4RRM1_9ACTN</name>
<dbReference type="InterPro" id="IPR018383">
    <property type="entry name" value="UPF0324_pro"/>
</dbReference>
<feature type="transmembrane region" description="Helical" evidence="7">
    <location>
        <begin position="114"/>
        <end position="137"/>
    </location>
</feature>
<protein>
    <submittedName>
        <fullName evidence="8">YeiH family protein</fullName>
    </submittedName>
</protein>
<feature type="transmembrane region" description="Helical" evidence="7">
    <location>
        <begin position="304"/>
        <end position="324"/>
    </location>
</feature>
<evidence type="ECO:0000256" key="2">
    <source>
        <dbReference type="ARBA" id="ARBA00007977"/>
    </source>
</evidence>
<keyword evidence="5 7" id="KW-1133">Transmembrane helix</keyword>
<feature type="transmembrane region" description="Helical" evidence="7">
    <location>
        <begin position="277"/>
        <end position="298"/>
    </location>
</feature>
<keyword evidence="4 7" id="KW-0812">Transmembrane</keyword>
<gene>
    <name evidence="8" type="ORF">ACFSCS_02070</name>
</gene>
<feature type="transmembrane region" description="Helical" evidence="7">
    <location>
        <begin position="28"/>
        <end position="45"/>
    </location>
</feature>
<keyword evidence="9" id="KW-1185">Reference proteome</keyword>
<sequence length="326" mass="33091">MDKYLPGLLLCCGGAALAVLANRALPEVSALLVAILLGALLANTVEPRPSWGPGVAFASKKLLRAGIVLLGLQLVLGDIVALGAGMVLVVVAVVTLGVAGGLLVGRMLGLNQKLSLLIASGFSICGAAAVAGVDSVIEAEERDVATAIALVVLFGTGMIPLVPLLADLLGMGQYTAGLWAGGSIHEVAQVVAAGAAIGPEALKVAVVVKLARVLMLAPLTIAIGWWLRRRHVAAEQDQGHRPPLVPLFVLGFLAMVVVASLHLLPHDALAGAKLVQTALLAAAMFGLGMGVRITALAGVGPRPFLLGALTTLWVASIAWVGVALTH</sequence>
<evidence type="ECO:0000256" key="7">
    <source>
        <dbReference type="SAM" id="Phobius"/>
    </source>
</evidence>
<evidence type="ECO:0000256" key="3">
    <source>
        <dbReference type="ARBA" id="ARBA00022475"/>
    </source>
</evidence>
<feature type="transmembrane region" description="Helical" evidence="7">
    <location>
        <begin position="210"/>
        <end position="227"/>
    </location>
</feature>
<evidence type="ECO:0000256" key="5">
    <source>
        <dbReference type="ARBA" id="ARBA00022989"/>
    </source>
</evidence>
<dbReference type="EMBL" id="JBHUFZ010000005">
    <property type="protein sequence ID" value="MFD1888971.1"/>
    <property type="molecule type" value="Genomic_DNA"/>
</dbReference>
<dbReference type="Pfam" id="PF03601">
    <property type="entry name" value="Cons_hypoth698"/>
    <property type="match status" value="1"/>
</dbReference>
<dbReference type="RefSeq" id="WP_343875000.1">
    <property type="nucleotide sequence ID" value="NZ_BAAAIX010000028.1"/>
</dbReference>